<protein>
    <recommendedName>
        <fullName evidence="2">Tox-REase-5 domain-containing protein</fullName>
    </recommendedName>
</protein>
<sequence>MLAALGVVVVGDAAGEMAKEQARKRREQADGVSSTPVARGDALTQSREKCPDCAPDRGEPFNRSTVGWSEISIAYQARIGGMSAGPGFITEWLFGGVNFDGFDSARCLLKEAKARYDQFFDEFRQVRGWWAAGAETLIAEAYRQATAARPRPPVQLRWHFMEPISYRYFSRVIKAAYPDLEVVFLP</sequence>
<keyword evidence="4" id="KW-1185">Reference proteome</keyword>
<feature type="compositionally biased region" description="Basic and acidic residues" evidence="1">
    <location>
        <begin position="46"/>
        <end position="58"/>
    </location>
</feature>
<organism evidence="3 4">
    <name type="scientific">Rubrivivax gelatinosus (strain NBRC 100245 / IL144)</name>
    <dbReference type="NCBI Taxonomy" id="983917"/>
    <lineage>
        <taxon>Bacteria</taxon>
        <taxon>Pseudomonadati</taxon>
        <taxon>Pseudomonadota</taxon>
        <taxon>Betaproteobacteria</taxon>
        <taxon>Burkholderiales</taxon>
        <taxon>Sphaerotilaceae</taxon>
        <taxon>Rubrivivax</taxon>
    </lineage>
</organism>
<evidence type="ECO:0000313" key="3">
    <source>
        <dbReference type="EMBL" id="BAL96954.1"/>
    </source>
</evidence>
<evidence type="ECO:0000259" key="2">
    <source>
        <dbReference type="Pfam" id="PF15648"/>
    </source>
</evidence>
<proteinExistence type="predicted"/>
<dbReference type="RefSeq" id="WP_014429811.1">
    <property type="nucleotide sequence ID" value="NC_017075.1"/>
</dbReference>
<dbReference type="KEGG" id="rge:RGE_36150"/>
<evidence type="ECO:0000313" key="4">
    <source>
        <dbReference type="Proteomes" id="UP000007883"/>
    </source>
</evidence>
<reference evidence="3 4" key="1">
    <citation type="journal article" date="2012" name="J. Bacteriol.">
        <title>Complete genome sequence of phototrophic betaproteobacterium Rubrivivax gelatinosus IL144.</title>
        <authorList>
            <person name="Nagashima S."/>
            <person name="Kamimura A."/>
            <person name="Shimizu T."/>
            <person name="Nakamura-isaki S."/>
            <person name="Aono E."/>
            <person name="Sakamoto K."/>
            <person name="Ichikawa N."/>
            <person name="Nakazawa H."/>
            <person name="Sekine M."/>
            <person name="Yamazaki S."/>
            <person name="Fujita N."/>
            <person name="Shimada K."/>
            <person name="Hanada S."/>
            <person name="Nagashima K.V.P."/>
        </authorList>
    </citation>
    <scope>NUCLEOTIDE SEQUENCE [LARGE SCALE GENOMIC DNA]</scope>
    <source>
        <strain evidence="4">NBRC 100245 / IL144</strain>
    </source>
</reference>
<gene>
    <name evidence="3" type="ordered locus">RGE_36150</name>
</gene>
<feature type="region of interest" description="Disordered" evidence="1">
    <location>
        <begin position="22"/>
        <end position="58"/>
    </location>
</feature>
<evidence type="ECO:0000256" key="1">
    <source>
        <dbReference type="SAM" id="MobiDB-lite"/>
    </source>
</evidence>
<dbReference type="Pfam" id="PF15648">
    <property type="entry name" value="Tox-REase-5"/>
    <property type="match status" value="1"/>
</dbReference>
<dbReference type="InterPro" id="IPR028904">
    <property type="entry name" value="Tox-REase-5_dom"/>
</dbReference>
<dbReference type="eggNOG" id="ENOG50332ZH">
    <property type="taxonomic scope" value="Bacteria"/>
</dbReference>
<dbReference type="STRING" id="983917.RGE_36150"/>
<feature type="domain" description="Tox-REase-5" evidence="2">
    <location>
        <begin position="72"/>
        <end position="163"/>
    </location>
</feature>
<dbReference type="EMBL" id="AP012320">
    <property type="protein sequence ID" value="BAL96954.1"/>
    <property type="molecule type" value="Genomic_DNA"/>
</dbReference>
<name>I0HVB7_RUBGI</name>
<accession>I0HVB7</accession>
<dbReference type="AlphaFoldDB" id="I0HVB7"/>
<dbReference type="Proteomes" id="UP000007883">
    <property type="component" value="Chromosome"/>
</dbReference>
<dbReference type="HOGENOM" id="CLU_112765_0_0_4"/>